<accession>A0A495JX59</accession>
<organism evidence="1 2">
    <name type="scientific">Micromonospora pisi</name>
    <dbReference type="NCBI Taxonomy" id="589240"/>
    <lineage>
        <taxon>Bacteria</taxon>
        <taxon>Bacillati</taxon>
        <taxon>Actinomycetota</taxon>
        <taxon>Actinomycetes</taxon>
        <taxon>Micromonosporales</taxon>
        <taxon>Micromonosporaceae</taxon>
        <taxon>Micromonospora</taxon>
    </lineage>
</organism>
<dbReference type="OrthoDB" id="4251002at2"/>
<comment type="caution">
    <text evidence="1">The sequence shown here is derived from an EMBL/GenBank/DDBJ whole genome shotgun (WGS) entry which is preliminary data.</text>
</comment>
<proteinExistence type="predicted"/>
<dbReference type="Proteomes" id="UP000277671">
    <property type="component" value="Unassembled WGS sequence"/>
</dbReference>
<reference evidence="1 2" key="1">
    <citation type="submission" date="2018-10" db="EMBL/GenBank/DDBJ databases">
        <title>Sequencing the genomes of 1000 actinobacteria strains.</title>
        <authorList>
            <person name="Klenk H.-P."/>
        </authorList>
    </citation>
    <scope>NUCLEOTIDE SEQUENCE [LARGE SCALE GENOMIC DNA]</scope>
    <source>
        <strain evidence="1 2">DSM 45175</strain>
    </source>
</reference>
<dbReference type="EMBL" id="RBKT01000001">
    <property type="protein sequence ID" value="RKR92769.1"/>
    <property type="molecule type" value="Genomic_DNA"/>
</dbReference>
<name>A0A495JX59_9ACTN</name>
<dbReference type="RefSeq" id="WP_121160717.1">
    <property type="nucleotide sequence ID" value="NZ_RBKT01000001.1"/>
</dbReference>
<evidence type="ECO:0000313" key="2">
    <source>
        <dbReference type="Proteomes" id="UP000277671"/>
    </source>
</evidence>
<gene>
    <name evidence="1" type="ORF">BDK92_7249</name>
</gene>
<evidence type="ECO:0000313" key="1">
    <source>
        <dbReference type="EMBL" id="RKR92769.1"/>
    </source>
</evidence>
<sequence length="89" mass="9904">MAEPRGAVIEIVEKRREPMDTPAGDVIVPNEVRINGQPLLVPEGHPVKVHGIELVNRDEVLVTLTLFARHVVISAEEPTETEEEVQQHV</sequence>
<keyword evidence="2" id="KW-1185">Reference proteome</keyword>
<dbReference type="AlphaFoldDB" id="A0A495JX59"/>
<protein>
    <submittedName>
        <fullName evidence="1">Uncharacterized protein</fullName>
    </submittedName>
</protein>